<dbReference type="GO" id="GO:0005615">
    <property type="term" value="C:extracellular space"/>
    <property type="evidence" value="ECO:0007669"/>
    <property type="project" value="TreeGrafter"/>
</dbReference>
<evidence type="ECO:0000313" key="3">
    <source>
        <dbReference type="Proteomes" id="UP001497623"/>
    </source>
</evidence>
<name>A0AAV2QIE0_MEGNR</name>
<dbReference type="InterPro" id="IPR036056">
    <property type="entry name" value="Fibrinogen-like_C"/>
</dbReference>
<dbReference type="Pfam" id="PF00147">
    <property type="entry name" value="Fibrinogen_C"/>
    <property type="match status" value="1"/>
</dbReference>
<dbReference type="Proteomes" id="UP001497623">
    <property type="component" value="Unassembled WGS sequence"/>
</dbReference>
<evidence type="ECO:0000313" key="2">
    <source>
        <dbReference type="EMBL" id="CAL4087104.1"/>
    </source>
</evidence>
<dbReference type="PROSITE" id="PS51406">
    <property type="entry name" value="FIBRINOGEN_C_2"/>
    <property type="match status" value="1"/>
</dbReference>
<dbReference type="InterPro" id="IPR050373">
    <property type="entry name" value="Fibrinogen_C-term_domain"/>
</dbReference>
<dbReference type="SMART" id="SM00186">
    <property type="entry name" value="FBG"/>
    <property type="match status" value="1"/>
</dbReference>
<evidence type="ECO:0000259" key="1">
    <source>
        <dbReference type="PROSITE" id="PS51406"/>
    </source>
</evidence>
<accession>A0AAV2QIE0</accession>
<gene>
    <name evidence="2" type="ORF">MNOR_LOCUS13152</name>
</gene>
<dbReference type="InterPro" id="IPR014716">
    <property type="entry name" value="Fibrinogen_a/b/g_C_1"/>
</dbReference>
<dbReference type="EMBL" id="CAXKWB010007429">
    <property type="protein sequence ID" value="CAL4087104.1"/>
    <property type="molecule type" value="Genomic_DNA"/>
</dbReference>
<dbReference type="InterPro" id="IPR002181">
    <property type="entry name" value="Fibrinogen_a/b/g_C_dom"/>
</dbReference>
<comment type="caution">
    <text evidence="2">The sequence shown here is derived from an EMBL/GenBank/DDBJ whole genome shotgun (WGS) entry which is preliminary data.</text>
</comment>
<dbReference type="PANTHER" id="PTHR19143">
    <property type="entry name" value="FIBRINOGEN/TENASCIN/ANGIOPOEITIN"/>
    <property type="match status" value="1"/>
</dbReference>
<organism evidence="2 3">
    <name type="scientific">Meganyctiphanes norvegica</name>
    <name type="common">Northern krill</name>
    <name type="synonym">Thysanopoda norvegica</name>
    <dbReference type="NCBI Taxonomy" id="48144"/>
    <lineage>
        <taxon>Eukaryota</taxon>
        <taxon>Metazoa</taxon>
        <taxon>Ecdysozoa</taxon>
        <taxon>Arthropoda</taxon>
        <taxon>Crustacea</taxon>
        <taxon>Multicrustacea</taxon>
        <taxon>Malacostraca</taxon>
        <taxon>Eumalacostraca</taxon>
        <taxon>Eucarida</taxon>
        <taxon>Euphausiacea</taxon>
        <taxon>Euphausiidae</taxon>
        <taxon>Meganyctiphanes</taxon>
    </lineage>
</organism>
<proteinExistence type="predicted"/>
<sequence length="414" mass="47623">MYWLSILLLMPRPHGNMAELGQGIRNQDLSDHETNILQDTTQQVLNQMQELKGVVLHTNKDDYILLVIKALQKDLTQASEGIQVLQGSVTSQGEKMLNLIEDNQNYIQSLSEKLIATSDILTNYSKELKDNSLYANVKIELMQQVCVSNFKRLDNKINELNKNMILMQNNQEGLFKANTKLVMKAINDTQKHSHSHLSFPSDCQDLLVNGHNIDGVHEIYPFSETMSSVPVWCDMAQTHGWTVLLARKSQIVQVNFQHKWGRYKSGFGRPDSEYWLGLEPLRRITKQHHQVLRVEVEDWDGQEGWAEYTDFWIEGEDQKYRLHVGNYTGNIGDALKHHNGKKFSTFDQDNDDFSSGNCATQWHGKGGFWFGVCALTNPTGIFLEKQKSEMGITWQPWTNSWETLKKLVIKIRPQ</sequence>
<dbReference type="CDD" id="cd00087">
    <property type="entry name" value="FReD"/>
    <property type="match status" value="1"/>
</dbReference>
<keyword evidence="3" id="KW-1185">Reference proteome</keyword>
<protein>
    <recommendedName>
        <fullName evidence="1">Fibrinogen C-terminal domain-containing protein</fullName>
    </recommendedName>
</protein>
<dbReference type="SUPFAM" id="SSF56496">
    <property type="entry name" value="Fibrinogen C-terminal domain-like"/>
    <property type="match status" value="1"/>
</dbReference>
<reference evidence="2 3" key="1">
    <citation type="submission" date="2024-05" db="EMBL/GenBank/DDBJ databases">
        <authorList>
            <person name="Wallberg A."/>
        </authorList>
    </citation>
    <scope>NUCLEOTIDE SEQUENCE [LARGE SCALE GENOMIC DNA]</scope>
</reference>
<dbReference type="AlphaFoldDB" id="A0AAV2QIE0"/>
<feature type="domain" description="Fibrinogen C-terminal" evidence="1">
    <location>
        <begin position="194"/>
        <end position="414"/>
    </location>
</feature>
<dbReference type="Gene3D" id="3.90.215.10">
    <property type="entry name" value="Gamma Fibrinogen, chain A, domain 1"/>
    <property type="match status" value="1"/>
</dbReference>